<comment type="caution">
    <text evidence="4">The sequence shown here is derived from an EMBL/GenBank/DDBJ whole genome shotgun (WGS) entry which is preliminary data.</text>
</comment>
<feature type="domain" description="NAD-dependent epimerase/dehydratase" evidence="3">
    <location>
        <begin position="8"/>
        <end position="261"/>
    </location>
</feature>
<evidence type="ECO:0000256" key="2">
    <source>
        <dbReference type="ARBA" id="ARBA00023445"/>
    </source>
</evidence>
<dbReference type="PANTHER" id="PTHR10366:SF564">
    <property type="entry name" value="STEROL-4-ALPHA-CARBOXYLATE 3-DEHYDROGENASE, DECARBOXYLATING"/>
    <property type="match status" value="1"/>
</dbReference>
<dbReference type="EMBL" id="QGMG01000034">
    <property type="protein sequence ID" value="TVY58576.1"/>
    <property type="molecule type" value="Genomic_DNA"/>
</dbReference>
<dbReference type="Pfam" id="PF01370">
    <property type="entry name" value="Epimerase"/>
    <property type="match status" value="1"/>
</dbReference>
<reference evidence="4 5" key="1">
    <citation type="submission" date="2018-05" db="EMBL/GenBank/DDBJ databases">
        <title>Whole genome sequencing for identification of molecular markers to develop diagnostic detection tools for the regulated plant pathogen Lachnellula willkommii.</title>
        <authorList>
            <person name="Giroux E."/>
            <person name="Bilodeau G."/>
        </authorList>
    </citation>
    <scope>NUCLEOTIDE SEQUENCE [LARGE SCALE GENOMIC DNA]</scope>
    <source>
        <strain evidence="4 5">CBS 625.97</strain>
    </source>
</reference>
<dbReference type="InterPro" id="IPR050425">
    <property type="entry name" value="NAD(P)_dehydrat-like"/>
</dbReference>
<dbReference type="Proteomes" id="UP000481288">
    <property type="component" value="Unassembled WGS sequence"/>
</dbReference>
<dbReference type="InterPro" id="IPR036291">
    <property type="entry name" value="NAD(P)-bd_dom_sf"/>
</dbReference>
<name>A0A7D8UVA1_9HELO</name>
<dbReference type="Gene3D" id="3.40.50.720">
    <property type="entry name" value="NAD(P)-binding Rossmann-like Domain"/>
    <property type="match status" value="1"/>
</dbReference>
<keyword evidence="1" id="KW-0560">Oxidoreductase</keyword>
<keyword evidence="5" id="KW-1185">Reference proteome</keyword>
<evidence type="ECO:0000256" key="1">
    <source>
        <dbReference type="ARBA" id="ARBA00023002"/>
    </source>
</evidence>
<gene>
    <name evidence="4" type="ORF">LCER1_G000204</name>
</gene>
<dbReference type="GO" id="GO:0016616">
    <property type="term" value="F:oxidoreductase activity, acting on the CH-OH group of donors, NAD or NADP as acceptor"/>
    <property type="evidence" value="ECO:0007669"/>
    <property type="project" value="TreeGrafter"/>
</dbReference>
<protein>
    <submittedName>
        <fullName evidence="4">Uncharacterized oxidoreductase</fullName>
    </submittedName>
</protein>
<dbReference type="AlphaFoldDB" id="A0A7D8UVA1"/>
<evidence type="ECO:0000313" key="5">
    <source>
        <dbReference type="Proteomes" id="UP000481288"/>
    </source>
</evidence>
<dbReference type="PANTHER" id="PTHR10366">
    <property type="entry name" value="NAD DEPENDENT EPIMERASE/DEHYDRATASE"/>
    <property type="match status" value="1"/>
</dbReference>
<evidence type="ECO:0000313" key="4">
    <source>
        <dbReference type="EMBL" id="TVY58576.1"/>
    </source>
</evidence>
<sequence>MAPHENLVLVTGVSGYLGAHILDQLLSQGFRVRGTIRTQEKLDHVRSKYPDQSRVELEIMEDIASGRSLDGIFTGVGAVIHVASPFCLTPKDNERDLLRPAREGTLNILKASARTCSVRKVVITSTMAAISHIGSGPIPGKVYTESDWNPVKWDDAINSTDGHYVYCASKTFAEQFAWDFMETRKPAFELVSINPAWLIGPFLHHVEKFSALNESIGECYHNLVRKQDNLPPTIVQYWVDVRDAAKAHVLALKTPAANRRYLIVNRDKFDWRKAFNGIRDRFPQKQFPKDDKEYIVASRPEVDPLKAERQFGFGWIPLAKSFGDMYAQFYELQERGLPE</sequence>
<accession>A0A7D8UVA1</accession>
<comment type="similarity">
    <text evidence="2">Belongs to the NAD(P)-dependent epimerase/dehydratase family. Dihydroflavonol-4-reductase subfamily.</text>
</comment>
<evidence type="ECO:0000259" key="3">
    <source>
        <dbReference type="Pfam" id="PF01370"/>
    </source>
</evidence>
<organism evidence="4 5">
    <name type="scientific">Lachnellula cervina</name>
    <dbReference type="NCBI Taxonomy" id="1316786"/>
    <lineage>
        <taxon>Eukaryota</taxon>
        <taxon>Fungi</taxon>
        <taxon>Dikarya</taxon>
        <taxon>Ascomycota</taxon>
        <taxon>Pezizomycotina</taxon>
        <taxon>Leotiomycetes</taxon>
        <taxon>Helotiales</taxon>
        <taxon>Lachnaceae</taxon>
        <taxon>Lachnellula</taxon>
    </lineage>
</organism>
<dbReference type="InterPro" id="IPR001509">
    <property type="entry name" value="Epimerase_deHydtase"/>
</dbReference>
<proteinExistence type="inferred from homology"/>
<dbReference type="SUPFAM" id="SSF51735">
    <property type="entry name" value="NAD(P)-binding Rossmann-fold domains"/>
    <property type="match status" value="1"/>
</dbReference>
<dbReference type="CDD" id="cd05227">
    <property type="entry name" value="AR_SDR_e"/>
    <property type="match status" value="1"/>
</dbReference>
<dbReference type="OrthoDB" id="2735536at2759"/>